<feature type="domain" description="Nephrocystin 3-like N-terminal" evidence="3">
    <location>
        <begin position="177"/>
        <end position="342"/>
    </location>
</feature>
<evidence type="ECO:0000256" key="2">
    <source>
        <dbReference type="SAM" id="MobiDB-lite"/>
    </source>
</evidence>
<reference evidence="4 5" key="1">
    <citation type="journal article" date="2020" name="ISME J.">
        <title>Uncovering the hidden diversity of litter-decomposition mechanisms in mushroom-forming fungi.</title>
        <authorList>
            <person name="Floudas D."/>
            <person name="Bentzer J."/>
            <person name="Ahren D."/>
            <person name="Johansson T."/>
            <person name="Persson P."/>
            <person name="Tunlid A."/>
        </authorList>
    </citation>
    <scope>NUCLEOTIDE SEQUENCE [LARGE SCALE GENOMIC DNA]</scope>
    <source>
        <strain evidence="4 5">CBS 146.42</strain>
    </source>
</reference>
<keyword evidence="5" id="KW-1185">Reference proteome</keyword>
<feature type="compositionally biased region" description="Low complexity" evidence="2">
    <location>
        <begin position="53"/>
        <end position="68"/>
    </location>
</feature>
<dbReference type="InterPro" id="IPR027417">
    <property type="entry name" value="P-loop_NTPase"/>
</dbReference>
<dbReference type="Proteomes" id="UP000559027">
    <property type="component" value="Unassembled WGS sequence"/>
</dbReference>
<evidence type="ECO:0000313" key="4">
    <source>
        <dbReference type="EMBL" id="KAF5347977.1"/>
    </source>
</evidence>
<accession>A0A8H5CWL0</accession>
<dbReference type="PANTHER" id="PTHR10039">
    <property type="entry name" value="AMELOGENIN"/>
    <property type="match status" value="1"/>
</dbReference>
<feature type="compositionally biased region" description="Polar residues" evidence="2">
    <location>
        <begin position="82"/>
        <end position="97"/>
    </location>
</feature>
<dbReference type="OrthoDB" id="194358at2759"/>
<dbReference type="EMBL" id="JAACJO010000022">
    <property type="protein sequence ID" value="KAF5347977.1"/>
    <property type="molecule type" value="Genomic_DNA"/>
</dbReference>
<dbReference type="Pfam" id="PF24883">
    <property type="entry name" value="NPHP3_N"/>
    <property type="match status" value="1"/>
</dbReference>
<comment type="caution">
    <text evidence="4">The sequence shown here is derived from an EMBL/GenBank/DDBJ whole genome shotgun (WGS) entry which is preliminary data.</text>
</comment>
<dbReference type="Gene3D" id="3.40.50.300">
    <property type="entry name" value="P-loop containing nucleotide triphosphate hydrolases"/>
    <property type="match status" value="1"/>
</dbReference>
<evidence type="ECO:0000259" key="3">
    <source>
        <dbReference type="Pfam" id="PF24883"/>
    </source>
</evidence>
<dbReference type="InterPro" id="IPR056884">
    <property type="entry name" value="NPHP3-like_N"/>
</dbReference>
<evidence type="ECO:0000256" key="1">
    <source>
        <dbReference type="ARBA" id="ARBA00022737"/>
    </source>
</evidence>
<dbReference type="SUPFAM" id="SSF52540">
    <property type="entry name" value="P-loop containing nucleoside triphosphate hydrolases"/>
    <property type="match status" value="1"/>
</dbReference>
<gene>
    <name evidence="4" type="ORF">D9756_010168</name>
</gene>
<dbReference type="AlphaFoldDB" id="A0A8H5CWL0"/>
<proteinExistence type="predicted"/>
<dbReference type="PANTHER" id="PTHR10039:SF14">
    <property type="entry name" value="NACHT DOMAIN-CONTAINING PROTEIN"/>
    <property type="match status" value="1"/>
</dbReference>
<keyword evidence="1" id="KW-0677">Repeat</keyword>
<organism evidence="4 5">
    <name type="scientific">Leucocoprinus leucothites</name>
    <dbReference type="NCBI Taxonomy" id="201217"/>
    <lineage>
        <taxon>Eukaryota</taxon>
        <taxon>Fungi</taxon>
        <taxon>Dikarya</taxon>
        <taxon>Basidiomycota</taxon>
        <taxon>Agaricomycotina</taxon>
        <taxon>Agaricomycetes</taxon>
        <taxon>Agaricomycetidae</taxon>
        <taxon>Agaricales</taxon>
        <taxon>Agaricineae</taxon>
        <taxon>Agaricaceae</taxon>
        <taxon>Leucocoprinus</taxon>
    </lineage>
</organism>
<protein>
    <recommendedName>
        <fullName evidence="3">Nephrocystin 3-like N-terminal domain-containing protein</fullName>
    </recommendedName>
</protein>
<name>A0A8H5CWL0_9AGAR</name>
<evidence type="ECO:0000313" key="5">
    <source>
        <dbReference type="Proteomes" id="UP000559027"/>
    </source>
</evidence>
<feature type="compositionally biased region" description="Low complexity" evidence="2">
    <location>
        <begin position="1"/>
        <end position="20"/>
    </location>
</feature>
<sequence>MSYPDPSSWTSMSPSSTASPFRFASSSSVPDDPVFIQEESERSNRAIYHPGAGTTMQTQEGQEGQECQPFGSESHAEPGYRFSQTGDAEGKTSSNGISLTSSVSNSIAPNTSLFSGAHHFTVNNPIMVANDRPEIERKMLKLLKKNAMADGTYDSAARHYTAPRCHHNTRISLRERLVDWLLNMGREESLFWLYGPAGVGKSAIAQYIMEYCAQQGFPAAGLFLSRANKHDDPNRIIPSLAYQLALAYPTYRQRISDILSMDSTILEKRLPLQFQRLIDEPADALRRIENSNVKPRPALLLLDGLDECSAHEAQRELIESFTSFASSVKARQLPFVCIVTSRPEWQIVSIFNAPDLTSGVWQEELPMDTPEACQDVSVVLRDGFRHIKNKHSDAFSADVEWPTRTDVQMIESVASGNMLFASLVVTFVDDDHPTTQLELCLKSLQGKLTSDERNPFDPLAALYRGLLLSIPPTLLHTALLVLYFQLLVSESALPYLSLDEISAQAIANFFSIEQAAFYGSLKRLRSVLSIPLPTDASRKCLVFSHTTFADYVKVAVQMGYFGLHEVDALTEIRVACIKWHQFLVGRGAGKDFSGSMLFLGLGRLPLIKYTPSSSYYYSSYGTTHSIEAMLESYERN</sequence>
<feature type="region of interest" description="Disordered" evidence="2">
    <location>
        <begin position="1"/>
        <end position="97"/>
    </location>
</feature>